<accession>A0ABP8YW16</accession>
<dbReference type="Gene3D" id="3.40.50.300">
    <property type="entry name" value="P-loop containing nucleotide triphosphate hydrolases"/>
    <property type="match status" value="1"/>
</dbReference>
<evidence type="ECO:0000259" key="3">
    <source>
        <dbReference type="PROSITE" id="PS50893"/>
    </source>
</evidence>
<dbReference type="CDD" id="cd03230">
    <property type="entry name" value="ABC_DR_subfamily_A"/>
    <property type="match status" value="1"/>
</dbReference>
<dbReference type="Pfam" id="PF00005">
    <property type="entry name" value="ABC_tran"/>
    <property type="match status" value="1"/>
</dbReference>
<comment type="caution">
    <text evidence="4">The sequence shown here is derived from an EMBL/GenBank/DDBJ whole genome shotgun (WGS) entry which is preliminary data.</text>
</comment>
<keyword evidence="2 4" id="KW-0067">ATP-binding</keyword>
<evidence type="ECO:0000313" key="5">
    <source>
        <dbReference type="Proteomes" id="UP001500822"/>
    </source>
</evidence>
<dbReference type="SMART" id="SM00382">
    <property type="entry name" value="AAA"/>
    <property type="match status" value="1"/>
</dbReference>
<dbReference type="InterPro" id="IPR003593">
    <property type="entry name" value="AAA+_ATPase"/>
</dbReference>
<evidence type="ECO:0000256" key="2">
    <source>
        <dbReference type="ARBA" id="ARBA00022840"/>
    </source>
</evidence>
<proteinExistence type="predicted"/>
<keyword evidence="5" id="KW-1185">Reference proteome</keyword>
<name>A0ABP8YW16_9ACTN</name>
<keyword evidence="1" id="KW-0547">Nucleotide-binding</keyword>
<dbReference type="InterPro" id="IPR027417">
    <property type="entry name" value="P-loop_NTPase"/>
</dbReference>
<dbReference type="PROSITE" id="PS50893">
    <property type="entry name" value="ABC_TRANSPORTER_2"/>
    <property type="match status" value="1"/>
</dbReference>
<protein>
    <submittedName>
        <fullName evidence="4">ABC transporter ATP-binding protein</fullName>
    </submittedName>
</protein>
<organism evidence="4 5">
    <name type="scientific">Gordonia alkaliphila</name>
    <dbReference type="NCBI Taxonomy" id="1053547"/>
    <lineage>
        <taxon>Bacteria</taxon>
        <taxon>Bacillati</taxon>
        <taxon>Actinomycetota</taxon>
        <taxon>Actinomycetes</taxon>
        <taxon>Mycobacteriales</taxon>
        <taxon>Gordoniaceae</taxon>
        <taxon>Gordonia</taxon>
    </lineage>
</organism>
<dbReference type="PANTHER" id="PTHR43038">
    <property type="entry name" value="ATP-BINDING CASSETTE, SUB-FAMILY H, MEMBER 1"/>
    <property type="match status" value="1"/>
</dbReference>
<dbReference type="PANTHER" id="PTHR43038:SF3">
    <property type="entry name" value="ABC TRANSPORTER G FAMILY MEMBER 20 ISOFORM X1"/>
    <property type="match status" value="1"/>
</dbReference>
<gene>
    <name evidence="4" type="ORF">GCM10023217_03410</name>
</gene>
<dbReference type="EMBL" id="BAABIE010000001">
    <property type="protein sequence ID" value="GAA4739011.1"/>
    <property type="molecule type" value="Genomic_DNA"/>
</dbReference>
<dbReference type="SUPFAM" id="SSF52540">
    <property type="entry name" value="P-loop containing nucleoside triphosphate hydrolases"/>
    <property type="match status" value="1"/>
</dbReference>
<dbReference type="InterPro" id="IPR017871">
    <property type="entry name" value="ABC_transporter-like_CS"/>
</dbReference>
<sequence>MSYGENVTENAVECRGVTVKRGKHVAIDDVDAVVPRASITGLLGPSGCGKTTLMRAVIGSQRNVQGTVTVFGLPAGSAALRSRLGYVTQAASVYTDLSVRENIVYFARLQNSTANVDEALAAVDLVDVAGQRAKNLSGGQLRRVSIASALVSRPDLLILDEPTVGLDPVLRADLWQRFRALADAGTTLLVSSHVMDEADHCDGLILLRDGKLVATTTAAEMRNSTGEQSLDEAFLKIITDTGAAA</sequence>
<reference evidence="5" key="1">
    <citation type="journal article" date="2019" name="Int. J. Syst. Evol. Microbiol.">
        <title>The Global Catalogue of Microorganisms (GCM) 10K type strain sequencing project: providing services to taxonomists for standard genome sequencing and annotation.</title>
        <authorList>
            <consortium name="The Broad Institute Genomics Platform"/>
            <consortium name="The Broad Institute Genome Sequencing Center for Infectious Disease"/>
            <person name="Wu L."/>
            <person name="Ma J."/>
        </authorList>
    </citation>
    <scope>NUCLEOTIDE SEQUENCE [LARGE SCALE GENOMIC DNA]</scope>
    <source>
        <strain evidence="5">JCM 18077</strain>
    </source>
</reference>
<dbReference type="PROSITE" id="PS00211">
    <property type="entry name" value="ABC_TRANSPORTER_1"/>
    <property type="match status" value="1"/>
</dbReference>
<evidence type="ECO:0000256" key="1">
    <source>
        <dbReference type="ARBA" id="ARBA00022741"/>
    </source>
</evidence>
<evidence type="ECO:0000313" key="4">
    <source>
        <dbReference type="EMBL" id="GAA4739011.1"/>
    </source>
</evidence>
<dbReference type="GO" id="GO:0005524">
    <property type="term" value="F:ATP binding"/>
    <property type="evidence" value="ECO:0007669"/>
    <property type="project" value="UniProtKB-KW"/>
</dbReference>
<feature type="domain" description="ABC transporter" evidence="3">
    <location>
        <begin position="12"/>
        <end position="234"/>
    </location>
</feature>
<dbReference type="Proteomes" id="UP001500822">
    <property type="component" value="Unassembled WGS sequence"/>
</dbReference>
<dbReference type="InterPro" id="IPR003439">
    <property type="entry name" value="ABC_transporter-like_ATP-bd"/>
</dbReference>